<evidence type="ECO:0000313" key="2">
    <source>
        <dbReference type="Proteomes" id="UP000236291"/>
    </source>
</evidence>
<accession>A0A2K3KTC0</accession>
<feature type="non-terminal residue" evidence="1">
    <location>
        <position position="34"/>
    </location>
</feature>
<sequence>MASSSDFALTVPSELESILRLKTVNYFVTRRPWL</sequence>
<gene>
    <name evidence="1" type="ORF">L195_g056764</name>
</gene>
<organism evidence="1 2">
    <name type="scientific">Trifolium pratense</name>
    <name type="common">Red clover</name>
    <dbReference type="NCBI Taxonomy" id="57577"/>
    <lineage>
        <taxon>Eukaryota</taxon>
        <taxon>Viridiplantae</taxon>
        <taxon>Streptophyta</taxon>
        <taxon>Embryophyta</taxon>
        <taxon>Tracheophyta</taxon>
        <taxon>Spermatophyta</taxon>
        <taxon>Magnoliopsida</taxon>
        <taxon>eudicotyledons</taxon>
        <taxon>Gunneridae</taxon>
        <taxon>Pentapetalae</taxon>
        <taxon>rosids</taxon>
        <taxon>fabids</taxon>
        <taxon>Fabales</taxon>
        <taxon>Fabaceae</taxon>
        <taxon>Papilionoideae</taxon>
        <taxon>50 kb inversion clade</taxon>
        <taxon>NPAAA clade</taxon>
        <taxon>Hologalegina</taxon>
        <taxon>IRL clade</taxon>
        <taxon>Trifolieae</taxon>
        <taxon>Trifolium</taxon>
    </lineage>
</organism>
<protein>
    <submittedName>
        <fullName evidence="1">F-box protein 7-like</fullName>
    </submittedName>
</protein>
<reference evidence="1 2" key="1">
    <citation type="journal article" date="2014" name="Am. J. Bot.">
        <title>Genome assembly and annotation for red clover (Trifolium pratense; Fabaceae).</title>
        <authorList>
            <person name="Istvanek J."/>
            <person name="Jaros M."/>
            <person name="Krenek A."/>
            <person name="Repkova J."/>
        </authorList>
    </citation>
    <scope>NUCLEOTIDE SEQUENCE [LARGE SCALE GENOMIC DNA]</scope>
    <source>
        <strain evidence="2">cv. Tatra</strain>
        <tissue evidence="1">Young leaves</tissue>
    </source>
</reference>
<comment type="caution">
    <text evidence="1">The sequence shown here is derived from an EMBL/GenBank/DDBJ whole genome shotgun (WGS) entry which is preliminary data.</text>
</comment>
<evidence type="ECO:0000313" key="1">
    <source>
        <dbReference type="EMBL" id="PNX69526.1"/>
    </source>
</evidence>
<proteinExistence type="predicted"/>
<reference evidence="1 2" key="2">
    <citation type="journal article" date="2017" name="Front. Plant Sci.">
        <title>Gene Classification and Mining of Molecular Markers Useful in Red Clover (Trifolium pratense) Breeding.</title>
        <authorList>
            <person name="Istvanek J."/>
            <person name="Dluhosova J."/>
            <person name="Dluhos P."/>
            <person name="Patkova L."/>
            <person name="Nedelnik J."/>
            <person name="Repkova J."/>
        </authorList>
    </citation>
    <scope>NUCLEOTIDE SEQUENCE [LARGE SCALE GENOMIC DNA]</scope>
    <source>
        <strain evidence="2">cv. Tatra</strain>
        <tissue evidence="1">Young leaves</tissue>
    </source>
</reference>
<dbReference type="AlphaFoldDB" id="A0A2K3KTC0"/>
<dbReference type="EMBL" id="ASHM01108959">
    <property type="protein sequence ID" value="PNX69526.1"/>
    <property type="molecule type" value="Genomic_DNA"/>
</dbReference>
<name>A0A2K3KTC0_TRIPR</name>
<dbReference type="Proteomes" id="UP000236291">
    <property type="component" value="Unassembled WGS sequence"/>
</dbReference>